<keyword evidence="2" id="KW-1185">Reference proteome</keyword>
<evidence type="ECO:0000313" key="2">
    <source>
        <dbReference type="Proteomes" id="UP000886501"/>
    </source>
</evidence>
<reference evidence="1" key="1">
    <citation type="submission" date="2019-10" db="EMBL/GenBank/DDBJ databases">
        <authorList>
            <consortium name="DOE Joint Genome Institute"/>
            <person name="Kuo A."/>
            <person name="Miyauchi S."/>
            <person name="Kiss E."/>
            <person name="Drula E."/>
            <person name="Kohler A."/>
            <person name="Sanchez-Garcia M."/>
            <person name="Andreopoulos B."/>
            <person name="Barry K.W."/>
            <person name="Bonito G."/>
            <person name="Buee M."/>
            <person name="Carver A."/>
            <person name="Chen C."/>
            <person name="Cichocki N."/>
            <person name="Clum A."/>
            <person name="Culley D."/>
            <person name="Crous P.W."/>
            <person name="Fauchery L."/>
            <person name="Girlanda M."/>
            <person name="Hayes R."/>
            <person name="Keri Z."/>
            <person name="Labutti K."/>
            <person name="Lipzen A."/>
            <person name="Lombard V."/>
            <person name="Magnuson J."/>
            <person name="Maillard F."/>
            <person name="Morin E."/>
            <person name="Murat C."/>
            <person name="Nolan M."/>
            <person name="Ohm R."/>
            <person name="Pangilinan J."/>
            <person name="Pereira M."/>
            <person name="Perotto S."/>
            <person name="Peter M."/>
            <person name="Riley R."/>
            <person name="Sitrit Y."/>
            <person name="Stielow B."/>
            <person name="Szollosi G."/>
            <person name="Zifcakova L."/>
            <person name="Stursova M."/>
            <person name="Spatafora J.W."/>
            <person name="Tedersoo L."/>
            <person name="Vaario L.-M."/>
            <person name="Yamada A."/>
            <person name="Yan M."/>
            <person name="Wang P."/>
            <person name="Xu J."/>
            <person name="Bruns T."/>
            <person name="Baldrian P."/>
            <person name="Vilgalys R."/>
            <person name="Henrissat B."/>
            <person name="Grigoriev I.V."/>
            <person name="Hibbett D."/>
            <person name="Nagy L.G."/>
            <person name="Martin F.M."/>
        </authorList>
    </citation>
    <scope>NUCLEOTIDE SEQUENCE</scope>
    <source>
        <strain evidence="1">P2</strain>
    </source>
</reference>
<protein>
    <submittedName>
        <fullName evidence="1">Uncharacterized protein</fullName>
    </submittedName>
</protein>
<comment type="caution">
    <text evidence="1">The sequence shown here is derived from an EMBL/GenBank/DDBJ whole genome shotgun (WGS) entry which is preliminary data.</text>
</comment>
<proteinExistence type="predicted"/>
<evidence type="ECO:0000313" key="1">
    <source>
        <dbReference type="EMBL" id="KAF9648313.1"/>
    </source>
</evidence>
<organism evidence="1 2">
    <name type="scientific">Thelephora ganbajun</name>
    <name type="common">Ganba fungus</name>
    <dbReference type="NCBI Taxonomy" id="370292"/>
    <lineage>
        <taxon>Eukaryota</taxon>
        <taxon>Fungi</taxon>
        <taxon>Dikarya</taxon>
        <taxon>Basidiomycota</taxon>
        <taxon>Agaricomycotina</taxon>
        <taxon>Agaricomycetes</taxon>
        <taxon>Thelephorales</taxon>
        <taxon>Thelephoraceae</taxon>
        <taxon>Thelephora</taxon>
    </lineage>
</organism>
<dbReference type="EMBL" id="MU118016">
    <property type="protein sequence ID" value="KAF9648313.1"/>
    <property type="molecule type" value="Genomic_DNA"/>
</dbReference>
<sequence>MPEIEREGILEQRLEEMQRFQDARNLDQMVKAQKGGEAEASKVPKRSQAARGWNKEKSQKLDEYRARRLAKGDKKKNKASSPKRERSSSPMEMETESEEEEDGQISKFEEQEERERQLYGQLTAADETVTCEDLAKCQITRTTLVKHYAAPWFADFCKGAWVRYCIGIFNGQSIYRICEIVDLVDTPKIYKVDEQNFNQNFVLKHGSSSKEWPMDRTSNSPPEAGEFEWLIKSAEHDKVKLPTKKELNKKVEEMTRLSTAIITESDISAMLARKQMMSSKQSAVSVRMEKSRLTQARTLALRRQELAEVRLIDAQLAELNAANPEAEREDTAADIMAKVNERNRKANLEATRKAEQMEAERRKRERKLAAATRASNSPVPSALAALKIGVSRYEMVPALPKNTRF</sequence>
<gene>
    <name evidence="1" type="ORF">BDM02DRAFT_3115644</name>
</gene>
<accession>A0ACB6ZFZ8</accession>
<reference evidence="1" key="2">
    <citation type="journal article" date="2020" name="Nat. Commun.">
        <title>Large-scale genome sequencing of mycorrhizal fungi provides insights into the early evolution of symbiotic traits.</title>
        <authorList>
            <person name="Miyauchi S."/>
            <person name="Kiss E."/>
            <person name="Kuo A."/>
            <person name="Drula E."/>
            <person name="Kohler A."/>
            <person name="Sanchez-Garcia M."/>
            <person name="Morin E."/>
            <person name="Andreopoulos B."/>
            <person name="Barry K.W."/>
            <person name="Bonito G."/>
            <person name="Buee M."/>
            <person name="Carver A."/>
            <person name="Chen C."/>
            <person name="Cichocki N."/>
            <person name="Clum A."/>
            <person name="Culley D."/>
            <person name="Crous P.W."/>
            <person name="Fauchery L."/>
            <person name="Girlanda M."/>
            <person name="Hayes R.D."/>
            <person name="Keri Z."/>
            <person name="LaButti K."/>
            <person name="Lipzen A."/>
            <person name="Lombard V."/>
            <person name="Magnuson J."/>
            <person name="Maillard F."/>
            <person name="Murat C."/>
            <person name="Nolan M."/>
            <person name="Ohm R.A."/>
            <person name="Pangilinan J."/>
            <person name="Pereira M.F."/>
            <person name="Perotto S."/>
            <person name="Peter M."/>
            <person name="Pfister S."/>
            <person name="Riley R."/>
            <person name="Sitrit Y."/>
            <person name="Stielow J.B."/>
            <person name="Szollosi G."/>
            <person name="Zifcakova L."/>
            <person name="Stursova M."/>
            <person name="Spatafora J.W."/>
            <person name="Tedersoo L."/>
            <person name="Vaario L.M."/>
            <person name="Yamada A."/>
            <person name="Yan M."/>
            <person name="Wang P."/>
            <person name="Xu J."/>
            <person name="Bruns T."/>
            <person name="Baldrian P."/>
            <person name="Vilgalys R."/>
            <person name="Dunand C."/>
            <person name="Henrissat B."/>
            <person name="Grigoriev I.V."/>
            <person name="Hibbett D."/>
            <person name="Nagy L.G."/>
            <person name="Martin F.M."/>
        </authorList>
    </citation>
    <scope>NUCLEOTIDE SEQUENCE</scope>
    <source>
        <strain evidence="1">P2</strain>
    </source>
</reference>
<name>A0ACB6ZFZ8_THEGA</name>
<dbReference type="Proteomes" id="UP000886501">
    <property type="component" value="Unassembled WGS sequence"/>
</dbReference>